<keyword evidence="3" id="KW-1185">Reference proteome</keyword>
<feature type="compositionally biased region" description="Low complexity" evidence="1">
    <location>
        <begin position="204"/>
        <end position="214"/>
    </location>
</feature>
<dbReference type="AlphaFoldDB" id="A0A6A4IMP4"/>
<evidence type="ECO:0000313" key="2">
    <source>
        <dbReference type="EMBL" id="KAE9409695.1"/>
    </source>
</evidence>
<organism evidence="2 3">
    <name type="scientific">Gymnopus androsaceus JB14</name>
    <dbReference type="NCBI Taxonomy" id="1447944"/>
    <lineage>
        <taxon>Eukaryota</taxon>
        <taxon>Fungi</taxon>
        <taxon>Dikarya</taxon>
        <taxon>Basidiomycota</taxon>
        <taxon>Agaricomycotina</taxon>
        <taxon>Agaricomycetes</taxon>
        <taxon>Agaricomycetidae</taxon>
        <taxon>Agaricales</taxon>
        <taxon>Marasmiineae</taxon>
        <taxon>Omphalotaceae</taxon>
        <taxon>Gymnopus</taxon>
    </lineage>
</organism>
<evidence type="ECO:0000313" key="3">
    <source>
        <dbReference type="Proteomes" id="UP000799118"/>
    </source>
</evidence>
<proteinExistence type="predicted"/>
<feature type="region of interest" description="Disordered" evidence="1">
    <location>
        <begin position="188"/>
        <end position="222"/>
    </location>
</feature>
<accession>A0A6A4IMP4</accession>
<dbReference type="OrthoDB" id="2576496at2759"/>
<reference evidence="2" key="1">
    <citation type="journal article" date="2019" name="Environ. Microbiol.">
        <title>Fungal ecological strategies reflected in gene transcription - a case study of two litter decomposers.</title>
        <authorList>
            <person name="Barbi F."/>
            <person name="Kohler A."/>
            <person name="Barry K."/>
            <person name="Baskaran P."/>
            <person name="Daum C."/>
            <person name="Fauchery L."/>
            <person name="Ihrmark K."/>
            <person name="Kuo A."/>
            <person name="LaButti K."/>
            <person name="Lipzen A."/>
            <person name="Morin E."/>
            <person name="Grigoriev I.V."/>
            <person name="Henrissat B."/>
            <person name="Lindahl B."/>
            <person name="Martin F."/>
        </authorList>
    </citation>
    <scope>NUCLEOTIDE SEQUENCE</scope>
    <source>
        <strain evidence="2">JB14</strain>
    </source>
</reference>
<evidence type="ECO:0000256" key="1">
    <source>
        <dbReference type="SAM" id="MobiDB-lite"/>
    </source>
</evidence>
<sequence>MSQANTFTTSSIIDLAKKTMWTPEGINCQIVTPEPCNAILACWEAYKLHVIRQHCLVVTKKTQYIQQASDSPLQKEFLCPFQCSHIHESRQSLEQHIIQVHMPKIPLPCPFRKCEGIQPFMSEMLLADHMDYAHPECHSGSLSRLHQEGQLLPSWWLSYSQSYPLPDPPALPNTHLYPLIIMAPHCSDQGSSSSKSSHAEHFSRSSLPPASQSSNDHKSQQSVYRPYIPHHIQNMGLTSLEPVAKCNVNFDDLPVLDVSSSSQSADFSRRDLKGSEWLLQRSKPPDDWVIWKRPKVWLKDTPKPFHLQMPSDHGRIPPASMDYNVFSARVNQLKADGVLGKK</sequence>
<gene>
    <name evidence="2" type="ORF">BT96DRAFT_1012633</name>
</gene>
<name>A0A6A4IMP4_9AGAR</name>
<dbReference type="Proteomes" id="UP000799118">
    <property type="component" value="Unassembled WGS sequence"/>
</dbReference>
<protein>
    <submittedName>
        <fullName evidence="2">Uncharacterized protein</fullName>
    </submittedName>
</protein>
<dbReference type="EMBL" id="ML769387">
    <property type="protein sequence ID" value="KAE9409695.1"/>
    <property type="molecule type" value="Genomic_DNA"/>
</dbReference>